<comment type="caution">
    <text evidence="2">The sequence shown here is derived from an EMBL/GenBank/DDBJ whole genome shotgun (WGS) entry which is preliminary data.</text>
</comment>
<feature type="compositionally biased region" description="Low complexity" evidence="1">
    <location>
        <begin position="98"/>
        <end position="108"/>
    </location>
</feature>
<sequence length="570" mass="66653">MERQQRLQRRQGRHPKKGPQNKDTAPYFFRHQANPVKLPTQFPWHYDTLDVGQVPHNSTTLHTAQGELLLAMEAEEYADAKTTEEQEAKPARESWCGSDDSSSITDITVLPPPKLKPRLQRHSDGPKISGLNIHQNGGDDLNLPTHSAVNEVFMRLVPPSKTNVDVVKRIKAKADPPVPIPVRARSEFRPPLYIEHRIAHYKYDPAARRGLEERTAKYAMDLEAEFKRRWNPSGMDYAATNRKAIRSLHPDATKQHQEARMEARDAHAVDVVERRRHWDQVSRKRAVDLMNKHDERVAATCLLREQEERERQRHLAEQQKMLQLLKLVHLASRLHALVKEKHVQRKRVRLMIMDAQARALQRMYRLSQTRIRRVAVAVSRIQAAWRRHVLRRNIMRSVLSIKLLAFLQQTERGSRATFAIRRFHTQVLKIQHRIRGIIAKFRGQAEALVKQWDLQEEKMLEKRREESIAMRKARKKNIIESRKHVAKHNVVPNVLDGLQDSKDLLLPMRHVDGPGVPSEIKLFVAAGFQRIKRQQWYKNVQLWFEVENQHHTEWLWVPHRFAPPPCPLRA</sequence>
<dbReference type="AlphaFoldDB" id="A0AAE0F695"/>
<evidence type="ECO:0000313" key="3">
    <source>
        <dbReference type="Proteomes" id="UP001190700"/>
    </source>
</evidence>
<organism evidence="2 3">
    <name type="scientific">Cymbomonas tetramitiformis</name>
    <dbReference type="NCBI Taxonomy" id="36881"/>
    <lineage>
        <taxon>Eukaryota</taxon>
        <taxon>Viridiplantae</taxon>
        <taxon>Chlorophyta</taxon>
        <taxon>Pyramimonadophyceae</taxon>
        <taxon>Pyramimonadales</taxon>
        <taxon>Pyramimonadaceae</taxon>
        <taxon>Cymbomonas</taxon>
    </lineage>
</organism>
<feature type="compositionally biased region" description="Basic residues" evidence="1">
    <location>
        <begin position="1"/>
        <end position="19"/>
    </location>
</feature>
<evidence type="ECO:0000313" key="2">
    <source>
        <dbReference type="EMBL" id="KAK3253611.1"/>
    </source>
</evidence>
<evidence type="ECO:0000256" key="1">
    <source>
        <dbReference type="SAM" id="MobiDB-lite"/>
    </source>
</evidence>
<feature type="compositionally biased region" description="Basic and acidic residues" evidence="1">
    <location>
        <begin position="81"/>
        <end position="92"/>
    </location>
</feature>
<name>A0AAE0F695_9CHLO</name>
<feature type="region of interest" description="Disordered" evidence="1">
    <location>
        <begin position="81"/>
        <end position="120"/>
    </location>
</feature>
<dbReference type="Proteomes" id="UP001190700">
    <property type="component" value="Unassembled WGS sequence"/>
</dbReference>
<protein>
    <submittedName>
        <fullName evidence="2">Uncharacterized protein</fullName>
    </submittedName>
</protein>
<accession>A0AAE0F695</accession>
<reference evidence="2 3" key="1">
    <citation type="journal article" date="2015" name="Genome Biol. Evol.">
        <title>Comparative Genomics of a Bacterivorous Green Alga Reveals Evolutionary Causalities and Consequences of Phago-Mixotrophic Mode of Nutrition.</title>
        <authorList>
            <person name="Burns J.A."/>
            <person name="Paasch A."/>
            <person name="Narechania A."/>
            <person name="Kim E."/>
        </authorList>
    </citation>
    <scope>NUCLEOTIDE SEQUENCE [LARGE SCALE GENOMIC DNA]</scope>
    <source>
        <strain evidence="2 3">PLY_AMNH</strain>
    </source>
</reference>
<dbReference type="PROSITE" id="PS50096">
    <property type="entry name" value="IQ"/>
    <property type="match status" value="1"/>
</dbReference>
<feature type="region of interest" description="Disordered" evidence="1">
    <location>
        <begin position="1"/>
        <end position="26"/>
    </location>
</feature>
<proteinExistence type="predicted"/>
<dbReference type="EMBL" id="LGRX02024735">
    <property type="protein sequence ID" value="KAK3253611.1"/>
    <property type="molecule type" value="Genomic_DNA"/>
</dbReference>
<keyword evidence="3" id="KW-1185">Reference proteome</keyword>
<gene>
    <name evidence="2" type="ORF">CYMTET_37142</name>
</gene>